<organism evidence="1">
    <name type="scientific">marine sediment metagenome</name>
    <dbReference type="NCBI Taxonomy" id="412755"/>
    <lineage>
        <taxon>unclassified sequences</taxon>
        <taxon>metagenomes</taxon>
        <taxon>ecological metagenomes</taxon>
    </lineage>
</organism>
<reference evidence="1" key="1">
    <citation type="journal article" date="2014" name="Front. Microbiol.">
        <title>High frequency of phylogenetically diverse reductive dehalogenase-homologous genes in deep subseafloor sedimentary metagenomes.</title>
        <authorList>
            <person name="Kawai M."/>
            <person name="Futagami T."/>
            <person name="Toyoda A."/>
            <person name="Takaki Y."/>
            <person name="Nishi S."/>
            <person name="Hori S."/>
            <person name="Arai W."/>
            <person name="Tsubouchi T."/>
            <person name="Morono Y."/>
            <person name="Uchiyama I."/>
            <person name="Ito T."/>
            <person name="Fujiyama A."/>
            <person name="Inagaki F."/>
            <person name="Takami H."/>
        </authorList>
    </citation>
    <scope>NUCLEOTIDE SEQUENCE</scope>
    <source>
        <strain evidence="1">Expedition CK06-06</strain>
    </source>
</reference>
<feature type="non-terminal residue" evidence="1">
    <location>
        <position position="1"/>
    </location>
</feature>
<name>X1JS42_9ZZZZ</name>
<comment type="caution">
    <text evidence="1">The sequence shown here is derived from an EMBL/GenBank/DDBJ whole genome shotgun (WGS) entry which is preliminary data.</text>
</comment>
<dbReference type="EMBL" id="BARU01043415">
    <property type="protein sequence ID" value="GAH81089.1"/>
    <property type="molecule type" value="Genomic_DNA"/>
</dbReference>
<proteinExistence type="predicted"/>
<protein>
    <submittedName>
        <fullName evidence="1">Uncharacterized protein</fullName>
    </submittedName>
</protein>
<accession>X1JS42</accession>
<sequence length="96" mass="10502">WEFSLTLERAVNVAMPYTKGGTNALSPYSEAITVAMAKAEDECPEGKDRSEVEKLGPSHVLYGSPLLGLCLCPVNFRACTKSPEITKLFRLNRAVL</sequence>
<gene>
    <name evidence="1" type="ORF">S03H2_66482</name>
</gene>
<evidence type="ECO:0000313" key="1">
    <source>
        <dbReference type="EMBL" id="GAH81089.1"/>
    </source>
</evidence>
<dbReference type="AlphaFoldDB" id="X1JS42"/>